<feature type="signal peptide" evidence="1">
    <location>
        <begin position="1"/>
        <end position="21"/>
    </location>
</feature>
<keyword evidence="3" id="KW-1185">Reference proteome</keyword>
<dbReference type="Proteomes" id="UP001169006">
    <property type="component" value="Unassembled WGS sequence"/>
</dbReference>
<name>A0ABT8T190_9HYPH</name>
<comment type="caution">
    <text evidence="2">The sequence shown here is derived from an EMBL/GenBank/DDBJ whole genome shotgun (WGS) entry which is preliminary data.</text>
</comment>
<accession>A0ABT8T190</accession>
<organism evidence="2 3">
    <name type="scientific">Rhizobium oryzicola</name>
    <dbReference type="NCBI Taxonomy" id="1232668"/>
    <lineage>
        <taxon>Bacteria</taxon>
        <taxon>Pseudomonadati</taxon>
        <taxon>Pseudomonadota</taxon>
        <taxon>Alphaproteobacteria</taxon>
        <taxon>Hyphomicrobiales</taxon>
        <taxon>Rhizobiaceae</taxon>
        <taxon>Rhizobium/Agrobacterium group</taxon>
        <taxon>Rhizobium</taxon>
    </lineage>
</organism>
<feature type="chain" id="PRO_5045565861" evidence="1">
    <location>
        <begin position="22"/>
        <end position="72"/>
    </location>
</feature>
<dbReference type="EMBL" id="JAUKWQ010000008">
    <property type="protein sequence ID" value="MDO1584412.1"/>
    <property type="molecule type" value="Genomic_DNA"/>
</dbReference>
<evidence type="ECO:0000256" key="1">
    <source>
        <dbReference type="SAM" id="SignalP"/>
    </source>
</evidence>
<dbReference type="RefSeq" id="WP_302078650.1">
    <property type="nucleotide sequence ID" value="NZ_JAUKWQ010000008.1"/>
</dbReference>
<reference evidence="2" key="1">
    <citation type="journal article" date="2015" name="Int. J. Syst. Evol. Microbiol.">
        <title>Rhizobium oryzicola sp. nov., potential plant-growth-promoting endophytic bacteria isolated from rice roots.</title>
        <authorList>
            <person name="Zhang X.X."/>
            <person name="Gao J.S."/>
            <person name="Cao Y.H."/>
            <person name="Sheirdil R.A."/>
            <person name="Wang X.C."/>
            <person name="Zhang L."/>
        </authorList>
    </citation>
    <scope>NUCLEOTIDE SEQUENCE</scope>
    <source>
        <strain evidence="2">05753</strain>
    </source>
</reference>
<gene>
    <name evidence="2" type="ORF">Q2T52_20185</name>
</gene>
<sequence length="72" mass="7808">MKRLVIASIFALAGVSTVAFAEELSHASDGRLSIESPGATVRQDVTENGHRYAETFVVQPNHTLKLVDRVSL</sequence>
<keyword evidence="1" id="KW-0732">Signal</keyword>
<protein>
    <submittedName>
        <fullName evidence="2">Uncharacterized protein</fullName>
    </submittedName>
</protein>
<evidence type="ECO:0000313" key="3">
    <source>
        <dbReference type="Proteomes" id="UP001169006"/>
    </source>
</evidence>
<evidence type="ECO:0000313" key="2">
    <source>
        <dbReference type="EMBL" id="MDO1584412.1"/>
    </source>
</evidence>
<proteinExistence type="predicted"/>
<reference evidence="2" key="2">
    <citation type="submission" date="2023-07" db="EMBL/GenBank/DDBJ databases">
        <authorList>
            <person name="Sun H."/>
        </authorList>
    </citation>
    <scope>NUCLEOTIDE SEQUENCE</scope>
    <source>
        <strain evidence="2">05753</strain>
    </source>
</reference>